<dbReference type="InterPro" id="IPR039426">
    <property type="entry name" value="TonB-dep_rcpt-like"/>
</dbReference>
<keyword evidence="8" id="KW-0406">Ion transport</keyword>
<dbReference type="InterPro" id="IPR010916">
    <property type="entry name" value="TonB_box_CS"/>
</dbReference>
<evidence type="ECO:0000313" key="18">
    <source>
        <dbReference type="Proteomes" id="UP000539075"/>
    </source>
</evidence>
<evidence type="ECO:0000256" key="9">
    <source>
        <dbReference type="ARBA" id="ARBA00023077"/>
    </source>
</evidence>
<dbReference type="InterPro" id="IPR000531">
    <property type="entry name" value="Beta-barrel_TonB"/>
</dbReference>
<evidence type="ECO:0000256" key="13">
    <source>
        <dbReference type="RuleBase" id="RU003357"/>
    </source>
</evidence>
<evidence type="ECO:0000256" key="6">
    <source>
        <dbReference type="ARBA" id="ARBA00022729"/>
    </source>
</evidence>
<dbReference type="Gene3D" id="2.40.170.20">
    <property type="entry name" value="TonB-dependent receptor, beta-barrel domain"/>
    <property type="match status" value="1"/>
</dbReference>
<comment type="similarity">
    <text evidence="12 13">Belongs to the TonB-dependent receptor family.</text>
</comment>
<keyword evidence="11 12" id="KW-0998">Cell outer membrane</keyword>
<dbReference type="InterPro" id="IPR036942">
    <property type="entry name" value="Beta-barrel_TonB_sf"/>
</dbReference>
<evidence type="ECO:0000259" key="15">
    <source>
        <dbReference type="Pfam" id="PF00593"/>
    </source>
</evidence>
<comment type="subcellular location">
    <subcellularLocation>
        <location evidence="1 12">Cell outer membrane</location>
        <topology evidence="1 12">Multi-pass membrane protein</topology>
    </subcellularLocation>
</comment>
<keyword evidence="6 14" id="KW-0732">Signal</keyword>
<evidence type="ECO:0000256" key="8">
    <source>
        <dbReference type="ARBA" id="ARBA00023065"/>
    </source>
</evidence>
<evidence type="ECO:0000256" key="3">
    <source>
        <dbReference type="ARBA" id="ARBA00022452"/>
    </source>
</evidence>
<evidence type="ECO:0000256" key="12">
    <source>
        <dbReference type="PROSITE-ProRule" id="PRU01360"/>
    </source>
</evidence>
<keyword evidence="2 12" id="KW-0813">Transport</keyword>
<dbReference type="CDD" id="cd01347">
    <property type="entry name" value="ligand_gated_channel"/>
    <property type="match status" value="1"/>
</dbReference>
<sequence length="718" mass="79971">MRKLGGLAAALLCSAMLADPAGAQEDLADKTGDKPYALDSITVTAQKREEDVQKIPMSVAVFPETELEEAGIQNTVELQRYIPNVFVKDSGSYQQTTIRGVGSFVTSLYSGTAMYIDDISVPIVFMQNQDLFDVARVEVLKGPQGTLYGRNSEAGVINIVTRQPDNTPRGKLFGEFSLYDTNHGAAPGYQVGGSASGPLVKDKLFINLAGKWNYDLGAIRNEYSKRDDANEIKRITGRGQLRWTPTDRLDISLLADAANSHDKFGYGHYIDGPFKTDFHKISRNDDDNRHWRGNSQSLRAKYKGDEVDFLSVTGRRYFGDDSKWDMDSTSVPLPYMNASLKEHDYLWSQEFRLSSSEKSKSPFSWLAGLYGFTEQLNVNGGSKSGMSDPYYGTGMLLAGDENRETDISMGGFAVFGEGTYTLFERLHLTAGLRYDYMDQWGSQDYTMDATFGGMPMMADKKNYKKRIVGAELLPKFSVGFDVTENVLAYATVSKGYLAGGYNYGSATSKSTLTYDPEYTWSYEVGFKTSWLDKKLIANVAAFYIDMQNKQASEVVSQGVTKISNADRANSKGFEAELRARPLEGLDLFGGFGYTETEITTWRDRVDNYNYSGNELPNVPKYTYNLGAMYQHSSGVYGRVDVLGTGPFYHDAKNDTKEPGYELVNLRLGYLAGDFDVSVWCKNAFDRKYRTVRQDISGYGTLAFDGDPRQFGVTVAYSF</sequence>
<evidence type="ECO:0000256" key="10">
    <source>
        <dbReference type="ARBA" id="ARBA00023136"/>
    </source>
</evidence>
<keyword evidence="18" id="KW-1185">Reference proteome</keyword>
<evidence type="ECO:0000256" key="5">
    <source>
        <dbReference type="ARBA" id="ARBA00022692"/>
    </source>
</evidence>
<evidence type="ECO:0000256" key="11">
    <source>
        <dbReference type="ARBA" id="ARBA00023237"/>
    </source>
</evidence>
<dbReference type="SUPFAM" id="SSF56935">
    <property type="entry name" value="Porins"/>
    <property type="match status" value="1"/>
</dbReference>
<dbReference type="GO" id="GO:0006826">
    <property type="term" value="P:iron ion transport"/>
    <property type="evidence" value="ECO:0007669"/>
    <property type="project" value="UniProtKB-KW"/>
</dbReference>
<dbReference type="EMBL" id="JACHGO010000010">
    <property type="protein sequence ID" value="MBB5144672.1"/>
    <property type="molecule type" value="Genomic_DNA"/>
</dbReference>
<dbReference type="PROSITE" id="PS52016">
    <property type="entry name" value="TONB_DEPENDENT_REC_3"/>
    <property type="match status" value="1"/>
</dbReference>
<keyword evidence="9 13" id="KW-0798">TonB box</keyword>
<dbReference type="PANTHER" id="PTHR32552:SF81">
    <property type="entry name" value="TONB-DEPENDENT OUTER MEMBRANE RECEPTOR"/>
    <property type="match status" value="1"/>
</dbReference>
<evidence type="ECO:0000256" key="1">
    <source>
        <dbReference type="ARBA" id="ARBA00004571"/>
    </source>
</evidence>
<feature type="domain" description="TonB-dependent receptor-like beta-barrel" evidence="15">
    <location>
        <begin position="260"/>
        <end position="682"/>
    </location>
</feature>
<proteinExistence type="inferred from homology"/>
<dbReference type="PROSITE" id="PS00430">
    <property type="entry name" value="TONB_DEPENDENT_REC_1"/>
    <property type="match status" value="1"/>
</dbReference>
<evidence type="ECO:0000256" key="7">
    <source>
        <dbReference type="ARBA" id="ARBA00023004"/>
    </source>
</evidence>
<dbReference type="AlphaFoldDB" id="A0A7W8C596"/>
<dbReference type="Pfam" id="PF07715">
    <property type="entry name" value="Plug"/>
    <property type="match status" value="1"/>
</dbReference>
<keyword evidence="7" id="KW-0408">Iron</keyword>
<dbReference type="InterPro" id="IPR010917">
    <property type="entry name" value="TonB_rcpt_CS"/>
</dbReference>
<keyword evidence="10 12" id="KW-0472">Membrane</keyword>
<evidence type="ECO:0000256" key="2">
    <source>
        <dbReference type="ARBA" id="ARBA00022448"/>
    </source>
</evidence>
<evidence type="ECO:0000313" key="17">
    <source>
        <dbReference type="EMBL" id="MBB5144672.1"/>
    </source>
</evidence>
<dbReference type="PROSITE" id="PS01156">
    <property type="entry name" value="TONB_DEPENDENT_REC_2"/>
    <property type="match status" value="1"/>
</dbReference>
<dbReference type="Proteomes" id="UP000539075">
    <property type="component" value="Unassembled WGS sequence"/>
</dbReference>
<dbReference type="GO" id="GO:0009279">
    <property type="term" value="C:cell outer membrane"/>
    <property type="evidence" value="ECO:0007669"/>
    <property type="project" value="UniProtKB-SubCell"/>
</dbReference>
<feature type="signal peptide" evidence="14">
    <location>
        <begin position="1"/>
        <end position="23"/>
    </location>
</feature>
<keyword evidence="4" id="KW-0410">Iron transport</keyword>
<evidence type="ECO:0000256" key="14">
    <source>
        <dbReference type="SAM" id="SignalP"/>
    </source>
</evidence>
<dbReference type="Pfam" id="PF00593">
    <property type="entry name" value="TonB_dep_Rec_b-barrel"/>
    <property type="match status" value="1"/>
</dbReference>
<comment type="caution">
    <text evidence="17">The sequence shown here is derived from an EMBL/GenBank/DDBJ whole genome shotgun (WGS) entry which is preliminary data.</text>
</comment>
<evidence type="ECO:0000256" key="4">
    <source>
        <dbReference type="ARBA" id="ARBA00022496"/>
    </source>
</evidence>
<dbReference type="RefSeq" id="WP_183722155.1">
    <property type="nucleotide sequence ID" value="NZ_JACHGO010000010.1"/>
</dbReference>
<keyword evidence="3 12" id="KW-1134">Transmembrane beta strand</keyword>
<evidence type="ECO:0000259" key="16">
    <source>
        <dbReference type="Pfam" id="PF07715"/>
    </source>
</evidence>
<accession>A0A7W8C596</accession>
<name>A0A7W8C596_9BACT</name>
<feature type="chain" id="PRO_5031402731" evidence="14">
    <location>
        <begin position="24"/>
        <end position="718"/>
    </location>
</feature>
<dbReference type="PANTHER" id="PTHR32552">
    <property type="entry name" value="FERRICHROME IRON RECEPTOR-RELATED"/>
    <property type="match status" value="1"/>
</dbReference>
<keyword evidence="17" id="KW-0675">Receptor</keyword>
<protein>
    <submittedName>
        <fullName evidence="17">Iron complex outermembrane receptor protein</fullName>
    </submittedName>
</protein>
<feature type="domain" description="TonB-dependent receptor plug" evidence="16">
    <location>
        <begin position="52"/>
        <end position="156"/>
    </location>
</feature>
<gene>
    <name evidence="17" type="ORF">HNQ38_002790</name>
</gene>
<organism evidence="17 18">
    <name type="scientific">Desulfovibrio intestinalis</name>
    <dbReference type="NCBI Taxonomy" id="58621"/>
    <lineage>
        <taxon>Bacteria</taxon>
        <taxon>Pseudomonadati</taxon>
        <taxon>Thermodesulfobacteriota</taxon>
        <taxon>Desulfovibrionia</taxon>
        <taxon>Desulfovibrionales</taxon>
        <taxon>Desulfovibrionaceae</taxon>
        <taxon>Desulfovibrio</taxon>
    </lineage>
</organism>
<keyword evidence="5 12" id="KW-0812">Transmembrane</keyword>
<dbReference type="InterPro" id="IPR012910">
    <property type="entry name" value="Plug_dom"/>
</dbReference>
<reference evidence="17 18" key="1">
    <citation type="submission" date="2020-08" db="EMBL/GenBank/DDBJ databases">
        <title>Genomic Encyclopedia of Type Strains, Phase IV (KMG-IV): sequencing the most valuable type-strain genomes for metagenomic binning, comparative biology and taxonomic classification.</title>
        <authorList>
            <person name="Goeker M."/>
        </authorList>
    </citation>
    <scope>NUCLEOTIDE SEQUENCE [LARGE SCALE GENOMIC DNA]</scope>
    <source>
        <strain evidence="17 18">DSM 11275</strain>
    </source>
</reference>